<dbReference type="OrthoDB" id="9772295at2"/>
<accession>A0A3S9P376</accession>
<reference evidence="1 2" key="1">
    <citation type="submission" date="2018-12" db="EMBL/GenBank/DDBJ databases">
        <title>Flammeovirga pectinis sp. nov., isolated from the gut of the Korean scallop, Patinopecten yessoensis.</title>
        <authorList>
            <person name="Bae J.-W."/>
            <person name="Jeong Y.-S."/>
            <person name="Kang W."/>
        </authorList>
    </citation>
    <scope>NUCLEOTIDE SEQUENCE [LARGE SCALE GENOMIC DNA]</scope>
    <source>
        <strain evidence="1 2">L12M1</strain>
    </source>
</reference>
<dbReference type="AlphaFoldDB" id="A0A3S9P376"/>
<proteinExistence type="predicted"/>
<organism evidence="1 2">
    <name type="scientific">Flammeovirga pectinis</name>
    <dbReference type="NCBI Taxonomy" id="2494373"/>
    <lineage>
        <taxon>Bacteria</taxon>
        <taxon>Pseudomonadati</taxon>
        <taxon>Bacteroidota</taxon>
        <taxon>Cytophagia</taxon>
        <taxon>Cytophagales</taxon>
        <taxon>Flammeovirgaceae</taxon>
        <taxon>Flammeovirga</taxon>
    </lineage>
</organism>
<evidence type="ECO:0000313" key="2">
    <source>
        <dbReference type="Proteomes" id="UP000267268"/>
    </source>
</evidence>
<dbReference type="RefSeq" id="WP_126614365.1">
    <property type="nucleotide sequence ID" value="NZ_CP034562.1"/>
</dbReference>
<gene>
    <name evidence="1" type="ORF">EI427_10505</name>
</gene>
<dbReference type="KEGG" id="fll:EI427_10505"/>
<protein>
    <submittedName>
        <fullName evidence="1">DUF1800 domain-containing protein</fullName>
    </submittedName>
</protein>
<dbReference type="InterPro" id="IPR014917">
    <property type="entry name" value="DUF1800"/>
</dbReference>
<dbReference type="Pfam" id="PF08811">
    <property type="entry name" value="DUF1800"/>
    <property type="match status" value="1"/>
</dbReference>
<name>A0A3S9P376_9BACT</name>
<dbReference type="Proteomes" id="UP000267268">
    <property type="component" value="Chromosome 1"/>
</dbReference>
<evidence type="ECO:0000313" key="1">
    <source>
        <dbReference type="EMBL" id="AZQ62651.1"/>
    </source>
</evidence>
<sequence>MKKTYKKLLHLYSRAGFGLDKKNADQLITNKDWVSTLVYPKEIKDLTYNLPKKPDAPLYKMEADDRMSMRKQMRQFSREINIKWLDEMAHGDNALVEKMTLFWHGHFACRITDPYKALQYTNILRKNGLGDFKKLIMEVSKSSAMIDYLHLKQNKKKKPNEDFARELCELFTLGRDTVYTENDVKEIARSFTGWNYKQKTLEYRFIPKQHDSGEKTIFNKTGNFEGEDVINMITSHEECSKYISTKLYAYFVNPVPNEKHIDLIAEKFYTSDYDIAATMSFIFNANWFYADENIGTKIKSPIELLVSLKKSFDLNPVNEQSWIIIQRNLDQELFNPPNVAGWPGDRDWIDSSRLAMRLRLPSILLNNGDIPIAYKENYDEDPNDNRNKKQMKYLRKFKCSIDWTLVEDAHQEDIKKCTLEELLIRGKLSNNAQNYLKANAYDGFKERVIQIISLPEYQLC</sequence>
<keyword evidence="2" id="KW-1185">Reference proteome</keyword>
<dbReference type="EMBL" id="CP034562">
    <property type="protein sequence ID" value="AZQ62651.1"/>
    <property type="molecule type" value="Genomic_DNA"/>
</dbReference>